<sequence length="93" mass="10795">MSEFRQPERLRLGVRFRRSASTGRREAGWRHLSFLQLLSHSICDVQDGRTRHLRSLNMVPAYIYTRERTVVAYLLVCTSSDRVDLALAQSSNE</sequence>
<dbReference type="AlphaFoldDB" id="A0A165I7T7"/>
<dbReference type="GeneID" id="63818284"/>
<protein>
    <submittedName>
        <fullName evidence="1">Uncharacterized protein</fullName>
    </submittedName>
</protein>
<dbReference type="InParanoid" id="A0A165I7T7"/>
<keyword evidence="2" id="KW-1185">Reference proteome</keyword>
<accession>A0A165I7T7</accession>
<proteinExistence type="predicted"/>
<organism evidence="1 2">
    <name type="scientific">Laetiporus sulphureus 93-53</name>
    <dbReference type="NCBI Taxonomy" id="1314785"/>
    <lineage>
        <taxon>Eukaryota</taxon>
        <taxon>Fungi</taxon>
        <taxon>Dikarya</taxon>
        <taxon>Basidiomycota</taxon>
        <taxon>Agaricomycotina</taxon>
        <taxon>Agaricomycetes</taxon>
        <taxon>Polyporales</taxon>
        <taxon>Laetiporus</taxon>
    </lineage>
</organism>
<dbReference type="Proteomes" id="UP000076871">
    <property type="component" value="Unassembled WGS sequence"/>
</dbReference>
<name>A0A165I7T7_9APHY</name>
<gene>
    <name evidence="1" type="ORF">LAESUDRAFT_12207</name>
</gene>
<dbReference type="EMBL" id="KV427605">
    <property type="protein sequence ID" value="KZT12698.1"/>
    <property type="molecule type" value="Genomic_DNA"/>
</dbReference>
<evidence type="ECO:0000313" key="1">
    <source>
        <dbReference type="EMBL" id="KZT12698.1"/>
    </source>
</evidence>
<reference evidence="1 2" key="1">
    <citation type="journal article" date="2016" name="Mol. Biol. Evol.">
        <title>Comparative Genomics of Early-Diverging Mushroom-Forming Fungi Provides Insights into the Origins of Lignocellulose Decay Capabilities.</title>
        <authorList>
            <person name="Nagy L.G."/>
            <person name="Riley R."/>
            <person name="Tritt A."/>
            <person name="Adam C."/>
            <person name="Daum C."/>
            <person name="Floudas D."/>
            <person name="Sun H."/>
            <person name="Yadav J.S."/>
            <person name="Pangilinan J."/>
            <person name="Larsson K.H."/>
            <person name="Matsuura K."/>
            <person name="Barry K."/>
            <person name="Labutti K."/>
            <person name="Kuo R."/>
            <person name="Ohm R.A."/>
            <person name="Bhattacharya S.S."/>
            <person name="Shirouzu T."/>
            <person name="Yoshinaga Y."/>
            <person name="Martin F.M."/>
            <person name="Grigoriev I.V."/>
            <person name="Hibbett D.S."/>
        </authorList>
    </citation>
    <scope>NUCLEOTIDE SEQUENCE [LARGE SCALE GENOMIC DNA]</scope>
    <source>
        <strain evidence="1 2">93-53</strain>
    </source>
</reference>
<dbReference type="RefSeq" id="XP_040770208.1">
    <property type="nucleotide sequence ID" value="XM_040901252.1"/>
</dbReference>
<evidence type="ECO:0000313" key="2">
    <source>
        <dbReference type="Proteomes" id="UP000076871"/>
    </source>
</evidence>